<keyword evidence="1" id="KW-0812">Transmembrane</keyword>
<protein>
    <recommendedName>
        <fullName evidence="4">Lipoprotein</fullName>
    </recommendedName>
</protein>
<keyword evidence="1" id="KW-1133">Transmembrane helix</keyword>
<organism evidence="2 3">
    <name type="scientific">Persicobacter psychrovividus</name>
    <dbReference type="NCBI Taxonomy" id="387638"/>
    <lineage>
        <taxon>Bacteria</taxon>
        <taxon>Pseudomonadati</taxon>
        <taxon>Bacteroidota</taxon>
        <taxon>Cytophagia</taxon>
        <taxon>Cytophagales</taxon>
        <taxon>Persicobacteraceae</taxon>
        <taxon>Persicobacter</taxon>
    </lineage>
</organism>
<sequence length="35" mass="3915">MGKDKKKTGVKISMNFTYVMLFVIVLCAVLYGCNV</sequence>
<reference evidence="2 3" key="1">
    <citation type="submission" date="2021-12" db="EMBL/GenBank/DDBJ databases">
        <title>Genome sequencing of bacteria with rrn-lacking chromosome and rrn-plasmid.</title>
        <authorList>
            <person name="Anda M."/>
            <person name="Iwasaki W."/>
        </authorList>
    </citation>
    <scope>NUCLEOTIDE SEQUENCE [LARGE SCALE GENOMIC DNA]</scope>
    <source>
        <strain evidence="2 3">NBRC 101262</strain>
    </source>
</reference>
<feature type="transmembrane region" description="Helical" evidence="1">
    <location>
        <begin position="12"/>
        <end position="32"/>
    </location>
</feature>
<name>A0ABM7VA46_9BACT</name>
<evidence type="ECO:0000313" key="2">
    <source>
        <dbReference type="EMBL" id="BDC97789.1"/>
    </source>
</evidence>
<dbReference type="EMBL" id="AP025292">
    <property type="protein sequence ID" value="BDC97789.1"/>
    <property type="molecule type" value="Genomic_DNA"/>
</dbReference>
<gene>
    <name evidence="2" type="ORF">PEPS_00700</name>
</gene>
<dbReference type="PROSITE" id="PS51257">
    <property type="entry name" value="PROKAR_LIPOPROTEIN"/>
    <property type="match status" value="1"/>
</dbReference>
<evidence type="ECO:0008006" key="4">
    <source>
        <dbReference type="Google" id="ProtNLM"/>
    </source>
</evidence>
<keyword evidence="3" id="KW-1185">Reference proteome</keyword>
<evidence type="ECO:0000313" key="3">
    <source>
        <dbReference type="Proteomes" id="UP001354989"/>
    </source>
</evidence>
<dbReference type="Proteomes" id="UP001354989">
    <property type="component" value="Chromosome"/>
</dbReference>
<proteinExistence type="predicted"/>
<evidence type="ECO:0000256" key="1">
    <source>
        <dbReference type="SAM" id="Phobius"/>
    </source>
</evidence>
<accession>A0ABM7VA46</accession>
<keyword evidence="1" id="KW-0472">Membrane</keyword>